<comment type="catalytic activity">
    <reaction evidence="11">
        <text>isopentenyl diphosphate = dimethylallyl diphosphate</text>
        <dbReference type="Rhea" id="RHEA:23284"/>
        <dbReference type="ChEBI" id="CHEBI:57623"/>
        <dbReference type="ChEBI" id="CHEBI:128769"/>
        <dbReference type="EC" id="5.3.3.2"/>
    </reaction>
</comment>
<keyword evidence="15" id="KW-1185">Reference proteome</keyword>
<evidence type="ECO:0000256" key="9">
    <source>
        <dbReference type="ARBA" id="ARBA00023235"/>
    </source>
</evidence>
<keyword evidence="8 11" id="KW-0414">Isoprene biosynthesis</keyword>
<gene>
    <name evidence="11" type="primary">fni</name>
    <name evidence="14" type="ORF">DEO23_14545</name>
</gene>
<dbReference type="InterPro" id="IPR000262">
    <property type="entry name" value="FMN-dep_DH"/>
</dbReference>
<dbReference type="GO" id="GO:0008299">
    <property type="term" value="P:isoprenoid biosynthetic process"/>
    <property type="evidence" value="ECO:0007669"/>
    <property type="project" value="UniProtKB-UniRule"/>
</dbReference>
<dbReference type="CDD" id="cd02811">
    <property type="entry name" value="IDI-2_FMN"/>
    <property type="match status" value="1"/>
</dbReference>
<feature type="region of interest" description="Disordered" evidence="12">
    <location>
        <begin position="369"/>
        <end position="404"/>
    </location>
</feature>
<dbReference type="GO" id="GO:0016491">
    <property type="term" value="F:oxidoreductase activity"/>
    <property type="evidence" value="ECO:0007669"/>
    <property type="project" value="InterPro"/>
</dbReference>
<evidence type="ECO:0000256" key="4">
    <source>
        <dbReference type="ARBA" id="ARBA00022643"/>
    </source>
</evidence>
<keyword evidence="2 11" id="KW-0963">Cytoplasm</keyword>
<comment type="caution">
    <text evidence="11">Lacks conserved residue(s) required for the propagation of feature annotation.</text>
</comment>
<protein>
    <recommendedName>
        <fullName evidence="11">Isopentenyl-diphosphate delta-isomerase</fullName>
        <shortName evidence="11">IPP isomerase</shortName>
        <ecNumber evidence="11">5.3.3.2</ecNumber>
    </recommendedName>
    <alternativeName>
        <fullName evidence="11">Isopentenyl diphosphate:dimethylallyl diphosphate isomerase</fullName>
    </alternativeName>
    <alternativeName>
        <fullName evidence="11">Isopentenyl pyrophosphate isomerase</fullName>
    </alternativeName>
    <alternativeName>
        <fullName evidence="11">Type 2 isopentenyl diphosphate isomerase</fullName>
        <shortName evidence="11">IDI-2</shortName>
    </alternativeName>
</protein>
<dbReference type="RefSeq" id="WP_109276745.1">
    <property type="nucleotide sequence ID" value="NZ_QFKX01000006.1"/>
</dbReference>
<evidence type="ECO:0000313" key="15">
    <source>
        <dbReference type="Proteomes" id="UP000245590"/>
    </source>
</evidence>
<dbReference type="GO" id="GO:0000287">
    <property type="term" value="F:magnesium ion binding"/>
    <property type="evidence" value="ECO:0007669"/>
    <property type="project" value="UniProtKB-UniRule"/>
</dbReference>
<evidence type="ECO:0000256" key="2">
    <source>
        <dbReference type="ARBA" id="ARBA00022490"/>
    </source>
</evidence>
<dbReference type="GO" id="GO:0005737">
    <property type="term" value="C:cytoplasm"/>
    <property type="evidence" value="ECO:0007669"/>
    <property type="project" value="UniProtKB-SubCell"/>
</dbReference>
<dbReference type="EC" id="5.3.3.2" evidence="11"/>
<feature type="binding site" evidence="11">
    <location>
        <position position="202"/>
    </location>
    <ligand>
        <name>FMN</name>
        <dbReference type="ChEBI" id="CHEBI:58210"/>
    </ligand>
</feature>
<proteinExistence type="inferred from homology"/>
<comment type="cofactor">
    <cofactor evidence="1 11">
        <name>FMN</name>
        <dbReference type="ChEBI" id="CHEBI:58210"/>
    </cofactor>
</comment>
<dbReference type="OrthoDB" id="9795032at2"/>
<dbReference type="InterPro" id="IPR013785">
    <property type="entry name" value="Aldolase_TIM"/>
</dbReference>
<evidence type="ECO:0000256" key="12">
    <source>
        <dbReference type="SAM" id="MobiDB-lite"/>
    </source>
</evidence>
<dbReference type="InterPro" id="IPR011179">
    <property type="entry name" value="IPdP_isomerase"/>
</dbReference>
<evidence type="ECO:0000256" key="7">
    <source>
        <dbReference type="ARBA" id="ARBA00022857"/>
    </source>
</evidence>
<keyword evidence="5 11" id="KW-0479">Metal-binding</keyword>
<comment type="subcellular location">
    <subcellularLocation>
        <location evidence="11">Cytoplasm</location>
    </subcellularLocation>
</comment>
<dbReference type="GO" id="GO:0004452">
    <property type="term" value="F:isopentenyl-diphosphate delta-isomerase activity"/>
    <property type="evidence" value="ECO:0007669"/>
    <property type="project" value="UniProtKB-UniRule"/>
</dbReference>
<feature type="binding site" evidence="11">
    <location>
        <position position="111"/>
    </location>
    <ligand>
        <name>FMN</name>
        <dbReference type="ChEBI" id="CHEBI:58210"/>
    </ligand>
</feature>
<evidence type="ECO:0000313" key="14">
    <source>
        <dbReference type="EMBL" id="PWH05283.1"/>
    </source>
</evidence>
<keyword evidence="3 11" id="KW-0285">Flavoprotein</keyword>
<dbReference type="GO" id="GO:0010181">
    <property type="term" value="F:FMN binding"/>
    <property type="evidence" value="ECO:0007669"/>
    <property type="project" value="UniProtKB-UniRule"/>
</dbReference>
<dbReference type="SMART" id="SM01240">
    <property type="entry name" value="IMPDH"/>
    <property type="match status" value="1"/>
</dbReference>
<dbReference type="Gene3D" id="3.20.20.70">
    <property type="entry name" value="Aldolase class I"/>
    <property type="match status" value="1"/>
</dbReference>
<dbReference type="NCBIfam" id="TIGR02151">
    <property type="entry name" value="IPP_isom_2"/>
    <property type="match status" value="1"/>
</dbReference>
<feature type="binding site" evidence="11">
    <location>
        <begin position="23"/>
        <end position="24"/>
    </location>
    <ligand>
        <name>substrate</name>
    </ligand>
</feature>
<organism evidence="14 15">
    <name type="scientific">Brachybacterium endophyticum</name>
    <dbReference type="NCBI Taxonomy" id="2182385"/>
    <lineage>
        <taxon>Bacteria</taxon>
        <taxon>Bacillati</taxon>
        <taxon>Actinomycetota</taxon>
        <taxon>Actinomycetes</taxon>
        <taxon>Micrococcales</taxon>
        <taxon>Dermabacteraceae</taxon>
        <taxon>Brachybacterium</taxon>
    </lineage>
</organism>
<feature type="binding site" evidence="11">
    <location>
        <position position="232"/>
    </location>
    <ligand>
        <name>FMN</name>
        <dbReference type="ChEBI" id="CHEBI:58210"/>
    </ligand>
</feature>
<dbReference type="HAMAP" id="MF_00354">
    <property type="entry name" value="Idi_2"/>
    <property type="match status" value="1"/>
</dbReference>
<dbReference type="PANTHER" id="PTHR43665">
    <property type="entry name" value="ISOPENTENYL-DIPHOSPHATE DELTA-ISOMERASE"/>
    <property type="match status" value="1"/>
</dbReference>
<feature type="binding site" evidence="11">
    <location>
        <position position="170"/>
    </location>
    <ligand>
        <name>substrate</name>
    </ligand>
</feature>
<feature type="binding site" evidence="11">
    <location>
        <position position="171"/>
    </location>
    <ligand>
        <name>Mg(2+)</name>
        <dbReference type="ChEBI" id="CHEBI:18420"/>
    </ligand>
</feature>
<dbReference type="PANTHER" id="PTHR43665:SF1">
    <property type="entry name" value="ISOPENTENYL-DIPHOSPHATE DELTA-ISOMERASE"/>
    <property type="match status" value="1"/>
</dbReference>
<feature type="binding site" evidence="11">
    <location>
        <begin position="81"/>
        <end position="83"/>
    </location>
    <ligand>
        <name>FMN</name>
        <dbReference type="ChEBI" id="CHEBI:58210"/>
    </ligand>
</feature>
<feature type="binding site" evidence="11">
    <location>
        <begin position="302"/>
        <end position="303"/>
    </location>
    <ligand>
        <name>FMN</name>
        <dbReference type="ChEBI" id="CHEBI:58210"/>
    </ligand>
</feature>
<reference evidence="14 15" key="1">
    <citation type="submission" date="2018-05" db="EMBL/GenBank/DDBJ databases">
        <title>Brachybacterium sp. M1HQ-2T, whole genome shotgun sequence.</title>
        <authorList>
            <person name="Tuo L."/>
        </authorList>
    </citation>
    <scope>NUCLEOTIDE SEQUENCE [LARGE SCALE GENOMIC DNA]</scope>
    <source>
        <strain evidence="14 15">M1HQ-2</strain>
    </source>
</reference>
<dbReference type="GO" id="GO:0070402">
    <property type="term" value="F:NADPH binding"/>
    <property type="evidence" value="ECO:0007669"/>
    <property type="project" value="UniProtKB-UniRule"/>
</dbReference>
<comment type="caution">
    <text evidence="14">The sequence shown here is derived from an EMBL/GenBank/DDBJ whole genome shotgun (WGS) entry which is preliminary data.</text>
</comment>
<comment type="subunit">
    <text evidence="10 11">Homooctamer. Dimer of tetramers.</text>
</comment>
<dbReference type="SUPFAM" id="SSF51395">
    <property type="entry name" value="FMN-linked oxidoreductases"/>
    <property type="match status" value="1"/>
</dbReference>
<evidence type="ECO:0000256" key="5">
    <source>
        <dbReference type="ARBA" id="ARBA00022723"/>
    </source>
</evidence>
<keyword evidence="4 11" id="KW-0288">FMN</keyword>
<comment type="cofactor">
    <cofactor evidence="11">
        <name>NADPH</name>
        <dbReference type="ChEBI" id="CHEBI:57783"/>
    </cofactor>
</comment>
<keyword evidence="6 11" id="KW-0460">Magnesium</keyword>
<evidence type="ECO:0000256" key="11">
    <source>
        <dbReference type="HAMAP-Rule" id="MF_00354"/>
    </source>
</evidence>
<feature type="binding site" evidence="11">
    <location>
        <position position="140"/>
    </location>
    <ligand>
        <name>FMN</name>
        <dbReference type="ChEBI" id="CHEBI:58210"/>
    </ligand>
</feature>
<feature type="domain" description="FMN-dependent dehydrogenase" evidence="13">
    <location>
        <begin position="182"/>
        <end position="346"/>
    </location>
</feature>
<name>A0A2U2RHD4_9MICO</name>
<dbReference type="AlphaFoldDB" id="A0A2U2RHD4"/>
<comment type="cofactor">
    <cofactor evidence="11">
        <name>Mg(2+)</name>
        <dbReference type="ChEBI" id="CHEBI:18420"/>
    </cofactor>
</comment>
<accession>A0A2U2RHD4</accession>
<feature type="binding site" evidence="11">
    <location>
        <begin position="281"/>
        <end position="283"/>
    </location>
    <ligand>
        <name>FMN</name>
        <dbReference type="ChEBI" id="CHEBI:58210"/>
    </ligand>
</feature>
<feature type="binding site" evidence="11">
    <location>
        <position position="227"/>
    </location>
    <ligand>
        <name>FMN</name>
        <dbReference type="ChEBI" id="CHEBI:58210"/>
    </ligand>
</feature>
<sequence length="404" mass="43421">MNDSVGDDRVPHVDEDAAGRRERKEDHVRLATAQWTGGARTTEFDDLEFLHHALGGVTLEEVDLSVRLFDREVAAPFYINGMTGGTESTGRINQQLAIAARETRTAMGCGSVSIALEDESAADAFRVIRRENPDGLVMANIGVGRSAEDARRAVDLLQADALQIHVNAVQETVMPEGSPDFSTWLSGIEQIVRALDVPVLVKEVGFGLSARTLAQLASIGVSWADVSGRGGTDFLAIENDRRPARDYSYLTGFGQSAPAALLDAAAHREHAEHLRLLASGGVRDPLDVVKALALGAQAVGVAGSFLKAVVEGGADGLIELIGSWQQHTRELAALLGARTVADLRSSDLLVRGRLREFCELRGIDPGTYSRRSHASLDDRLGPHDVPTPMSHPIDIPPTENQEPR</sequence>
<comment type="function">
    <text evidence="11">Involved in the biosynthesis of isoprenoids. Catalyzes the 1,3-allylic rearrangement of the homoallylic substrate isopentenyl (IPP) to its allylic isomer, dimethylallyl diphosphate (DMAPP).</text>
</comment>
<keyword evidence="9 11" id="KW-0413">Isomerase</keyword>
<evidence type="ECO:0000256" key="3">
    <source>
        <dbReference type="ARBA" id="ARBA00022630"/>
    </source>
</evidence>
<dbReference type="Proteomes" id="UP000245590">
    <property type="component" value="Unassembled WGS sequence"/>
</dbReference>
<dbReference type="Pfam" id="PF01070">
    <property type="entry name" value="FMN_dh"/>
    <property type="match status" value="1"/>
</dbReference>
<feature type="region of interest" description="Disordered" evidence="12">
    <location>
        <begin position="1"/>
        <end position="25"/>
    </location>
</feature>
<evidence type="ECO:0000256" key="1">
    <source>
        <dbReference type="ARBA" id="ARBA00001917"/>
    </source>
</evidence>
<evidence type="ECO:0000259" key="13">
    <source>
        <dbReference type="Pfam" id="PF01070"/>
    </source>
</evidence>
<evidence type="ECO:0000256" key="10">
    <source>
        <dbReference type="ARBA" id="ARBA00025810"/>
    </source>
</evidence>
<keyword evidence="7 11" id="KW-0521">NADP</keyword>
<dbReference type="EMBL" id="QFKX01000006">
    <property type="protein sequence ID" value="PWH05283.1"/>
    <property type="molecule type" value="Genomic_DNA"/>
</dbReference>
<comment type="similarity">
    <text evidence="11">Belongs to the IPP isomerase type 2 family.</text>
</comment>
<evidence type="ECO:0000256" key="8">
    <source>
        <dbReference type="ARBA" id="ARBA00023229"/>
    </source>
</evidence>
<evidence type="ECO:0000256" key="6">
    <source>
        <dbReference type="ARBA" id="ARBA00022842"/>
    </source>
</evidence>